<name>A0A5C8KV03_9GAMM</name>
<dbReference type="Gene3D" id="3.40.50.1820">
    <property type="entry name" value="alpha/beta hydrolase"/>
    <property type="match status" value="1"/>
</dbReference>
<dbReference type="OrthoDB" id="9785847at2"/>
<dbReference type="Proteomes" id="UP000321248">
    <property type="component" value="Unassembled WGS sequence"/>
</dbReference>
<evidence type="ECO:0000313" key="3">
    <source>
        <dbReference type="EMBL" id="TXK64292.1"/>
    </source>
</evidence>
<sequence>MAALQDVDAMIPLIQRRGPGGRGGGPPAATLAHGIMSIILCSPGQRIPIGPHQGWHVRLRVPVASLQRPLPQPRNGSARSELEPPMKSPTLYRHVNRVLGPVLPQVMGRLAAHMLLTARPPRNSPPPKDAERSVDLGAGARAWVYGRGPAVFLLHGWSSGPMALGSLVPSLVAMGLQAVCLRAPGHDPDDPAASHPAAFVDVLLRARDELGTPAAVVGHSMGAGTALVAQSEGLRAGSLVLIAGPASVTGVLDRFVFETGLPDRAARAFRQRVIHAGGKSEGFFDSQRFARDIDATVLLVHDHDDAEVPFEEAEQLHERLPNSRLFATSTLGHRRILKDRRVLTEVATFLVKHARTPREDSAMATSRSAGSLSVEMT</sequence>
<feature type="region of interest" description="Disordered" evidence="1">
    <location>
        <begin position="357"/>
        <end position="377"/>
    </location>
</feature>
<keyword evidence="4" id="KW-1185">Reference proteome</keyword>
<evidence type="ECO:0000259" key="2">
    <source>
        <dbReference type="Pfam" id="PF12697"/>
    </source>
</evidence>
<organism evidence="3 4">
    <name type="scientific">Alkalisalibacterium limincola</name>
    <dbReference type="NCBI Taxonomy" id="2699169"/>
    <lineage>
        <taxon>Bacteria</taxon>
        <taxon>Pseudomonadati</taxon>
        <taxon>Pseudomonadota</taxon>
        <taxon>Gammaproteobacteria</taxon>
        <taxon>Lysobacterales</taxon>
        <taxon>Lysobacteraceae</taxon>
        <taxon>Alkalisalibacterium</taxon>
    </lineage>
</organism>
<dbReference type="PANTHER" id="PTHR43798">
    <property type="entry name" value="MONOACYLGLYCEROL LIPASE"/>
    <property type="match status" value="1"/>
</dbReference>
<proteinExistence type="predicted"/>
<dbReference type="AlphaFoldDB" id="A0A5C8KV03"/>
<dbReference type="GO" id="GO:0016787">
    <property type="term" value="F:hydrolase activity"/>
    <property type="evidence" value="ECO:0007669"/>
    <property type="project" value="UniProtKB-KW"/>
</dbReference>
<feature type="compositionally biased region" description="Polar residues" evidence="1">
    <location>
        <begin position="363"/>
        <end position="377"/>
    </location>
</feature>
<feature type="domain" description="AB hydrolase-1" evidence="2">
    <location>
        <begin position="151"/>
        <end position="306"/>
    </location>
</feature>
<dbReference type="SUPFAM" id="SSF53474">
    <property type="entry name" value="alpha/beta-Hydrolases"/>
    <property type="match status" value="1"/>
</dbReference>
<feature type="region of interest" description="Disordered" evidence="1">
    <location>
        <begin position="67"/>
        <end position="87"/>
    </location>
</feature>
<dbReference type="PANTHER" id="PTHR43798:SF33">
    <property type="entry name" value="HYDROLASE, PUTATIVE (AFU_ORTHOLOGUE AFUA_2G14860)-RELATED"/>
    <property type="match status" value="1"/>
</dbReference>
<dbReference type="Pfam" id="PF12697">
    <property type="entry name" value="Abhydrolase_6"/>
    <property type="match status" value="1"/>
</dbReference>
<comment type="caution">
    <text evidence="3">The sequence shown here is derived from an EMBL/GenBank/DDBJ whole genome shotgun (WGS) entry which is preliminary data.</text>
</comment>
<accession>A0A5C8KV03</accession>
<protein>
    <submittedName>
        <fullName evidence="3">Alpha/beta hydrolase</fullName>
    </submittedName>
</protein>
<keyword evidence="3" id="KW-0378">Hydrolase</keyword>
<dbReference type="InterPro" id="IPR000073">
    <property type="entry name" value="AB_hydrolase_1"/>
</dbReference>
<evidence type="ECO:0000256" key="1">
    <source>
        <dbReference type="SAM" id="MobiDB-lite"/>
    </source>
</evidence>
<dbReference type="EMBL" id="VRTS01000003">
    <property type="protein sequence ID" value="TXK64292.1"/>
    <property type="molecule type" value="Genomic_DNA"/>
</dbReference>
<evidence type="ECO:0000313" key="4">
    <source>
        <dbReference type="Proteomes" id="UP000321248"/>
    </source>
</evidence>
<gene>
    <name evidence="3" type="ORF">FU658_05140</name>
</gene>
<dbReference type="InterPro" id="IPR050266">
    <property type="entry name" value="AB_hydrolase_sf"/>
</dbReference>
<dbReference type="GO" id="GO:0016020">
    <property type="term" value="C:membrane"/>
    <property type="evidence" value="ECO:0007669"/>
    <property type="project" value="TreeGrafter"/>
</dbReference>
<dbReference type="InterPro" id="IPR029058">
    <property type="entry name" value="AB_hydrolase_fold"/>
</dbReference>
<reference evidence="3 4" key="1">
    <citation type="submission" date="2019-08" db="EMBL/GenBank/DDBJ databases">
        <authorList>
            <person name="Karlyshev A.V."/>
        </authorList>
    </citation>
    <scope>NUCLEOTIDE SEQUENCE [LARGE SCALE GENOMIC DNA]</scope>
    <source>
        <strain evidence="3 4">Alg18-2.2</strain>
    </source>
</reference>